<dbReference type="InterPro" id="IPR008928">
    <property type="entry name" value="6-hairpin_glycosidase_sf"/>
</dbReference>
<dbReference type="InterPro" id="IPR032792">
    <property type="entry name" value="AGL_glucanoTrfase"/>
</dbReference>
<dbReference type="Pfam" id="PF14701">
    <property type="entry name" value="hDGE_amylase"/>
    <property type="match status" value="1"/>
</dbReference>
<keyword evidence="9" id="KW-0511">Multifunctional enzyme</keyword>
<evidence type="ECO:0000256" key="3">
    <source>
        <dbReference type="ARBA" id="ARBA00003530"/>
    </source>
</evidence>
<comment type="subcellular location">
    <subcellularLocation>
        <location evidence="4">Cytoplasm</location>
    </subcellularLocation>
</comment>
<dbReference type="EMBL" id="LN609528">
    <property type="protein sequence ID" value="CEF63823.1"/>
    <property type="molecule type" value="Genomic_DNA"/>
</dbReference>
<dbReference type="STRING" id="34506.A0A090L6T4"/>
<dbReference type="CTD" id="36376188"/>
<dbReference type="EC" id="3.2.1.33" evidence="6"/>
<dbReference type="FunFam" id="3.20.20.80:FF:000070">
    <property type="entry name" value="GDB1p Glycogen debranching enzyme"/>
    <property type="match status" value="1"/>
</dbReference>
<comment type="function">
    <text evidence="3">Multifunctional enzyme acting as 1,4-alpha-D-glucan:1,4-alpha-D-glucan 4-alpha-D-glycosyltransferase and amylo-1,6-glucosidase in glycogen degradation.</text>
</comment>
<sequence length="1486" mass="170113">MISKKNCNSEIRIILLEKDFDGKHNFLKLQKGWYVRFQLGETLITQNVNINIYRNGEKEYNEQLKAGKFGKDSFLDIECTIAGTYYFEYEGDNDSKGRGYYHVEPELIVKDNHKIPLDAISCQTYLTKLLGNFDEWKDKLKVSRELGYNMIHLTPIQKLGISDSCYSIADHLSIDSRYKGNLHDVEKLLQKLRDKWGMLVIQDVVWNHAAKNSKWLEEHPECTFNCVNSPHLRPAYLLDRALVYFSEEIRDGKWENNGIPAVIDNHNHLNAIRYALQHTIIPNLRLWEFFQVDIESVIQICLREAGIMEVYGGISIESPSIEEITIIQDPEYKRFGCTINYDSGIKLALQKGQNGLMEKLRILNHDMFLRINDMMMEAINAIIGHINYERVSDNGPKLGKVTDEHPLVTNYFAYPSESSSIDKDEEIIFDKIKGQQCRACNGWVMGDDPLKNFAESHSQVYLKRQLISWGDSLKLNYGSGPSHCPYLWKYMKEYTETCAKLFCGFRIDNCHSTPIHVAEYLLNAARKIKPNLYVIAELFTGSEEIDNIFVNRLGITSLIREAQNCQNKEQGRMVYRYGGKQMASFMGQECKASNSVAHAILYDQTHDNPSPADKFGSMYCYLPTAGLVSATACAIGSTRGFDEFVTFSIDVVKEKRQYKSWKELQENNYGLTKARKLINDLHSKMAYEGYTEVFADQVTDTVVAVTRRNPINNDVIIIITHNCFGEFEWNPNAKDIVVCGKVNKILFEMKTKENTELEDKDLFNKKESDNDNESDNKISGVSRFIVEIKENLKPNESHCIEVINENIVKFKNFPSGSIVAFQIIQNEKNTAAINDVEAFINSKESEKVDKIKKAIGELDLYYFNKLLFRVDGEEREDSGDHAYNIPHWGSLPYCGLQGIRSLIKRVASDNDQGHPLCHNIRNGNWLAEYCYKRLQRGEELKKVGDAFQDVLEILQNVPSNVRPTYFERVFTILYSEAKKGFLKKLRANKDLPTCKLVNRLLLSSASFVSYVKNAELSPISEKLFTTEQNPSSLAAGLPHFTTGIWRNWGRDTFIALPGILLLAGRFVEARNIILSFAGTLRHGLIPNLLAAGKGARYNCRDAVWFWLAAIMKYIEMAPCGPEILERPVIRVYKNDDAEFDPNGKEEPLKEVIYEALSKHFNGIEFKERNAGREIDEHMQTEGFNVNAFVHPGTGFICGGNQYNCGTWMDKMGSSIIAGNKGYPATPRDGAAVEIQGLAVYVLESLEKLYEKGLYSTNSVTNSKNGMSWTFKEWAGKIRTYFPNFFYVYENESDEMAHRRGIIKDCFGSTARYTDFQLRPNFTIALCYVPDLIETNKSWSALKMAEKVLMSRLGIKTLDPQDWAYCGNYNNQDSQDKKTACGWNYHQGPEWLWVACCYLKAKLEIGWRRKLEGHKKDWIDVCKEITKQLYIYEEYIDGSLWASLPELTNENGSHCPPSCEAQAWSIGCLLEVIQRYNQLLKMDEKSE</sequence>
<feature type="domain" description="Glycogen debranching enzyme central" evidence="14">
    <location>
        <begin position="670"/>
        <end position="934"/>
    </location>
</feature>
<evidence type="ECO:0000259" key="13">
    <source>
        <dbReference type="Pfam" id="PF14701"/>
    </source>
</evidence>
<dbReference type="InterPro" id="IPR010401">
    <property type="entry name" value="AGL/Gdb1"/>
</dbReference>
<dbReference type="GO" id="GO:0004134">
    <property type="term" value="F:4-alpha-glucanotransferase activity"/>
    <property type="evidence" value="ECO:0007669"/>
    <property type="project" value="UniProtKB-EC"/>
</dbReference>
<dbReference type="Pfam" id="PF14702">
    <property type="entry name" value="hGDE_central"/>
    <property type="match status" value="1"/>
</dbReference>
<dbReference type="Gene3D" id="3.20.20.80">
    <property type="entry name" value="Glycosidases"/>
    <property type="match status" value="2"/>
</dbReference>
<evidence type="ECO:0000256" key="11">
    <source>
        <dbReference type="ARBA" id="ARBA00031477"/>
    </source>
</evidence>
<dbReference type="OMA" id="YEEGHVH"/>
<dbReference type="WormBase" id="SRAE_1000208100">
    <property type="protein sequence ID" value="SRP06682"/>
    <property type="gene ID" value="WBGene00258693"/>
</dbReference>
<evidence type="ECO:0000256" key="6">
    <source>
        <dbReference type="ARBA" id="ARBA00012778"/>
    </source>
</evidence>
<protein>
    <recommendedName>
        <fullName evidence="7">Glycogen debranching enzyme</fullName>
        <ecNumber evidence="5">2.4.1.25</ecNumber>
        <ecNumber evidence="6">3.2.1.33</ecNumber>
    </recommendedName>
    <alternativeName>
        <fullName evidence="11">Glycogen debrancher</fullName>
    </alternativeName>
</protein>
<dbReference type="CDD" id="cd11327">
    <property type="entry name" value="AmyAc_Glg_debranch_2"/>
    <property type="match status" value="1"/>
</dbReference>
<dbReference type="GO" id="GO:0005978">
    <property type="term" value="P:glycogen biosynthetic process"/>
    <property type="evidence" value="ECO:0007669"/>
    <property type="project" value="UniProtKB-KW"/>
</dbReference>
<evidence type="ECO:0000259" key="14">
    <source>
        <dbReference type="Pfam" id="PF14702"/>
    </source>
</evidence>
<dbReference type="PANTHER" id="PTHR10569">
    <property type="entry name" value="GLYCOGEN DEBRANCHING ENZYME"/>
    <property type="match status" value="1"/>
</dbReference>
<dbReference type="InterPro" id="IPR032788">
    <property type="entry name" value="AGL_central"/>
</dbReference>
<comment type="similarity">
    <text evidence="10">Belongs to the glycogen debranching enzyme family.</text>
</comment>
<reference evidence="16" key="2">
    <citation type="submission" date="2014-09" db="EMBL/GenBank/DDBJ databases">
        <authorList>
            <person name="Martin A.A."/>
        </authorList>
    </citation>
    <scope>NUCLEOTIDE SEQUENCE</scope>
    <source>
        <strain evidence="16">ED321</strain>
    </source>
</reference>
<evidence type="ECO:0000256" key="2">
    <source>
        <dbReference type="ARBA" id="ARBA00000927"/>
    </source>
</evidence>
<dbReference type="GO" id="GO:0005737">
    <property type="term" value="C:cytoplasm"/>
    <property type="evidence" value="ECO:0007669"/>
    <property type="project" value="UniProtKB-SubCell"/>
</dbReference>
<dbReference type="SUPFAM" id="SSF51445">
    <property type="entry name" value="(Trans)glycosidases"/>
    <property type="match status" value="1"/>
</dbReference>
<dbReference type="GO" id="GO:0005980">
    <property type="term" value="P:glycogen catabolic process"/>
    <property type="evidence" value="ECO:0007669"/>
    <property type="project" value="InterPro"/>
</dbReference>
<gene>
    <name evidence="15 17 18" type="ORF">SRAE_1000208100</name>
</gene>
<evidence type="ECO:0000313" key="15">
    <source>
        <dbReference type="EMBL" id="CEF63823.1"/>
    </source>
</evidence>
<dbReference type="InterPro" id="IPR032790">
    <property type="entry name" value="GDE_C"/>
</dbReference>
<dbReference type="GO" id="GO:0004135">
    <property type="term" value="F:amylo-alpha-1,6-glucosidase activity"/>
    <property type="evidence" value="ECO:0007669"/>
    <property type="project" value="UniProtKB-EC"/>
</dbReference>
<comment type="catalytic activity">
    <reaction evidence="1">
        <text>Transfers a segment of a (1-&gt;4)-alpha-D-glucan to a new position in an acceptor, which may be glucose or a (1-&gt;4)-alpha-D-glucan.</text>
        <dbReference type="EC" id="2.4.1.25"/>
    </reaction>
</comment>
<evidence type="ECO:0000256" key="1">
    <source>
        <dbReference type="ARBA" id="ARBA00000439"/>
    </source>
</evidence>
<evidence type="ECO:0000256" key="7">
    <source>
        <dbReference type="ARBA" id="ARBA00020723"/>
    </source>
</evidence>
<dbReference type="InterPro" id="IPR017853">
    <property type="entry name" value="GH"/>
</dbReference>
<evidence type="ECO:0000256" key="8">
    <source>
        <dbReference type="ARBA" id="ARBA00023056"/>
    </source>
</evidence>
<keyword evidence="8" id="KW-0320">Glycogen biosynthesis</keyword>
<feature type="domain" description="Glycogen debranching enzyme glucanotransferase" evidence="13">
    <location>
        <begin position="114"/>
        <end position="533"/>
    </location>
</feature>
<comment type="catalytic activity">
    <reaction evidence="2">
        <text>Hydrolysis of (1-&gt;6)-alpha-D-glucosidic branch linkages in glycogen phosphorylase limit dextrin.</text>
        <dbReference type="EC" id="3.2.1.33"/>
    </reaction>
</comment>
<evidence type="ECO:0000256" key="10">
    <source>
        <dbReference type="ARBA" id="ARBA00025780"/>
    </source>
</evidence>
<dbReference type="Pfam" id="PF06202">
    <property type="entry name" value="GDE_C"/>
    <property type="match status" value="1"/>
</dbReference>
<dbReference type="Proteomes" id="UP000035682">
    <property type="component" value="Unplaced"/>
</dbReference>
<dbReference type="SUPFAM" id="SSF48208">
    <property type="entry name" value="Six-hairpin glycosidases"/>
    <property type="match status" value="1"/>
</dbReference>
<proteinExistence type="inferred from homology"/>
<evidence type="ECO:0000256" key="4">
    <source>
        <dbReference type="ARBA" id="ARBA00004496"/>
    </source>
</evidence>
<reference evidence="17" key="3">
    <citation type="submission" date="2020-12" db="UniProtKB">
        <authorList>
            <consortium name="WormBaseParasite"/>
        </authorList>
    </citation>
    <scope>IDENTIFICATION</scope>
</reference>
<evidence type="ECO:0000256" key="5">
    <source>
        <dbReference type="ARBA" id="ARBA00012560"/>
    </source>
</evidence>
<accession>A0A090L6T4</accession>
<reference evidence="15" key="1">
    <citation type="submission" date="2014-09" db="EMBL/GenBank/DDBJ databases">
        <authorList>
            <person name="Aslett A.Martin."/>
        </authorList>
    </citation>
    <scope>NUCLEOTIDE SEQUENCE</scope>
    <source>
        <strain evidence="15">ED321 Heterogonic</strain>
    </source>
</reference>
<dbReference type="PANTHER" id="PTHR10569:SF2">
    <property type="entry name" value="GLYCOGEN DEBRANCHING ENZYME"/>
    <property type="match status" value="1"/>
</dbReference>
<dbReference type="RefSeq" id="XP_024503024.1">
    <property type="nucleotide sequence ID" value="XM_024649114.1"/>
</dbReference>
<dbReference type="GeneID" id="36376188"/>
<keyword evidence="16" id="KW-1185">Reference proteome</keyword>
<feature type="domain" description="Glycogen debranching enzyme C-terminal" evidence="12">
    <location>
        <begin position="1003"/>
        <end position="1470"/>
    </location>
</feature>
<dbReference type="NCBIfam" id="TIGR01531">
    <property type="entry name" value="glyc_debranch"/>
    <property type="match status" value="1"/>
</dbReference>
<dbReference type="InterPro" id="IPR006421">
    <property type="entry name" value="Glycogen_debranch_met"/>
</dbReference>
<dbReference type="OrthoDB" id="10248904at2759"/>
<dbReference type="WBParaSite" id="SRAE_1000208100.1">
    <property type="protein sequence ID" value="SRAE_1000208100.1"/>
    <property type="gene ID" value="WBGene00258693"/>
</dbReference>
<dbReference type="EC" id="2.4.1.25" evidence="5"/>
<evidence type="ECO:0000313" key="18">
    <source>
        <dbReference type="WormBase" id="SRAE_1000208100"/>
    </source>
</evidence>
<name>A0A090L6T4_STRRB</name>
<organism evidence="15">
    <name type="scientific">Strongyloides ratti</name>
    <name type="common">Parasitic roundworm</name>
    <dbReference type="NCBI Taxonomy" id="34506"/>
    <lineage>
        <taxon>Eukaryota</taxon>
        <taxon>Metazoa</taxon>
        <taxon>Ecdysozoa</taxon>
        <taxon>Nematoda</taxon>
        <taxon>Chromadorea</taxon>
        <taxon>Rhabditida</taxon>
        <taxon>Tylenchina</taxon>
        <taxon>Panagrolaimomorpha</taxon>
        <taxon>Strongyloidoidea</taxon>
        <taxon>Strongyloididae</taxon>
        <taxon>Strongyloides</taxon>
    </lineage>
</organism>
<evidence type="ECO:0000259" key="12">
    <source>
        <dbReference type="Pfam" id="PF06202"/>
    </source>
</evidence>
<evidence type="ECO:0000256" key="9">
    <source>
        <dbReference type="ARBA" id="ARBA00023268"/>
    </source>
</evidence>
<evidence type="ECO:0000313" key="17">
    <source>
        <dbReference type="WBParaSite" id="SRAE_1000208100.1"/>
    </source>
</evidence>
<evidence type="ECO:0000313" key="16">
    <source>
        <dbReference type="Proteomes" id="UP000035682"/>
    </source>
</evidence>